<dbReference type="GO" id="GO:0005789">
    <property type="term" value="C:endoplasmic reticulum membrane"/>
    <property type="evidence" value="ECO:0007669"/>
    <property type="project" value="UniProtKB-SubCell"/>
</dbReference>
<feature type="transmembrane region" description="Helical" evidence="12">
    <location>
        <begin position="120"/>
        <end position="143"/>
    </location>
</feature>
<keyword evidence="13" id="KW-0732">Signal</keyword>
<comment type="catalytic activity">
    <reaction evidence="11">
        <text>an alpha-D-Man-(1-&gt;2)-alpha-D-Man-(1-&gt;2)-alpha-D-Man-(1-&gt;3)-[alpha-D-Man-(1-&gt;2)-alpha-D-Man-(1-&gt;3)-alpha-D-Man-(1-&gt;6)]-beta-D-Man-(1-&gt;4)-beta-D-GlcNAc-(1-&gt;4)-alpha-D-GlcNAc-diphospho-di-trans,poly-cis-dolichol + a di-trans,poly-cis-dolichyl beta-D-mannosyl phosphate = an alpha-D-Man-(1-&gt;2)-alpha-D-Man-(1-&gt;2)-alpha-D-Man-(1-&gt;3)-[alpha-D-Man-(1-&gt;2)-alpha-D-Man-(1-&gt;3)-[alpha-D-Man-(1-&gt;6)]-alpha-D-Man-(1-&gt;6)]-beta-D-Man-(1-&gt;4)-beta-D-GlcNAc-(1-&gt;4)-alpha-D-GlcNAc-diphospho-di-trans,poly-cis-dolichol + a di-trans,poly-cis-dolichyl phosphate + H(+)</text>
        <dbReference type="Rhea" id="RHEA:29535"/>
        <dbReference type="Rhea" id="RHEA-COMP:19498"/>
        <dbReference type="Rhea" id="RHEA-COMP:19501"/>
        <dbReference type="Rhea" id="RHEA-COMP:19518"/>
        <dbReference type="Rhea" id="RHEA-COMP:19519"/>
        <dbReference type="ChEBI" id="CHEBI:15378"/>
        <dbReference type="ChEBI" id="CHEBI:57683"/>
        <dbReference type="ChEBI" id="CHEBI:58211"/>
        <dbReference type="ChEBI" id="CHEBI:132517"/>
        <dbReference type="ChEBI" id="CHEBI:132519"/>
        <dbReference type="EC" id="2.4.1.260"/>
    </reaction>
    <physiologicalReaction direction="left-to-right" evidence="11">
        <dbReference type="Rhea" id="RHEA:29536"/>
    </physiologicalReaction>
</comment>
<dbReference type="AlphaFoldDB" id="A0A3R7MGR9"/>
<keyword evidence="4 12" id="KW-0328">Glycosyltransferase</keyword>
<keyword evidence="7 12" id="KW-0256">Endoplasmic reticulum</keyword>
<keyword evidence="9 12" id="KW-0472">Membrane</keyword>
<keyword evidence="15" id="KW-1185">Reference proteome</keyword>
<dbReference type="EC" id="2.4.1.-" evidence="12"/>
<evidence type="ECO:0000256" key="3">
    <source>
        <dbReference type="ARBA" id="ARBA00007063"/>
    </source>
</evidence>
<dbReference type="UniPathway" id="UPA00378"/>
<sequence length="707" mass="78679">MELQSWLCFLVLCLSVTLCELLCPYTKVEESFCMQAMHDFIFCPDTACGDHLVFPGVVPRTFWGPYVVVLATLLCVLAVESMGAVVKCLVSFLGMARGVPDGRRVEPPLSMEWAALQSPMLFSHACRLVGGFMVCGALWYVAGGIDEDERKFLRSTAKWARKRCRAASVFFVLCALQFHLSFYATRALPNTAALIFCSLAFGCTLRGRHCLSLALLSVCTVLFRCDVVLLLGSMGLFFLLQREASILRYVVVCLFSMTLAVCCSVVLDSFLWGGWVWPEGVVLLFNTLHNQSWRWGRLPWHWYFTHALPLAFLLAYPPLLLLVGLACWDVGRRLIRRVTASRTGARAPPPPPSAPLGTLLSVWLGTSVRLRALLLPATLFVVLYSFLPHKEMRFIMVVFPAFLAPVAYAVAFTWDACTAPQVAAANSKHRTRGAAPHGRIRRALAVVLWGMCLAQLAALVLSVGVSMYNYPGARALARLHGVIVEDVRDGSSCVNRPEKGHANATVSLNLFIDAYAAMTGINRFQKAHLARPPGHVSEKAGYLPVSPASLRDRFVALLALPFVALLRVTERHPSAEGRWRAYDYLNTYSAGGGAAAFGEAVSIVPSTFTNTQLRGVELRYTKDPTLFDEEHGVYNGEGLDYLLVRYSQREMHHQRGEFEELFTVYLPDVWSLSGYWVDRLLQRKEQRHVSAEAVGQPFLLALRRRCK</sequence>
<keyword evidence="6 12" id="KW-0812">Transmembrane</keyword>
<dbReference type="PANTHER" id="PTHR22760:SF1">
    <property type="entry name" value="DOL-P-MAN:MAN(7)GLCNAC(2)-PP-DOL ALPHA-1,6-MANNOSYLTRANSFERASE"/>
    <property type="match status" value="1"/>
</dbReference>
<comment type="subcellular location">
    <subcellularLocation>
        <location evidence="1 12">Endoplasmic reticulum membrane</location>
        <topology evidence="1 12">Multi-pass membrane protein</topology>
    </subcellularLocation>
</comment>
<evidence type="ECO:0000313" key="15">
    <source>
        <dbReference type="Proteomes" id="UP000284403"/>
    </source>
</evidence>
<comment type="caution">
    <text evidence="14">The sequence shown here is derived from an EMBL/GenBank/DDBJ whole genome shotgun (WGS) entry which is preliminary data.</text>
</comment>
<evidence type="ECO:0000256" key="13">
    <source>
        <dbReference type="SAM" id="SignalP"/>
    </source>
</evidence>
<protein>
    <recommendedName>
        <fullName evidence="12">Mannosyltransferase</fullName>
        <ecNumber evidence="12">2.4.1.-</ecNumber>
    </recommendedName>
</protein>
<dbReference type="GO" id="GO:0052917">
    <property type="term" value="F:dol-P-Man:Man(7)GlcNAc(2)-PP-Dol alpha-1,6-mannosyltransferase activity"/>
    <property type="evidence" value="ECO:0007669"/>
    <property type="project" value="UniProtKB-EC"/>
</dbReference>
<name>A0A3R7MGR9_9TRYP</name>
<comment type="similarity">
    <text evidence="3 12">Belongs to the glycosyltransferase 22 family.</text>
</comment>
<evidence type="ECO:0000256" key="6">
    <source>
        <dbReference type="ARBA" id="ARBA00022692"/>
    </source>
</evidence>
<evidence type="ECO:0000256" key="1">
    <source>
        <dbReference type="ARBA" id="ARBA00004477"/>
    </source>
</evidence>
<comment type="pathway">
    <text evidence="2">Protein modification; protein glycosylation.</text>
</comment>
<reference evidence="14 15" key="1">
    <citation type="journal article" date="2018" name="BMC Genomics">
        <title>Genomic comparison of Trypanosoma conorhini and Trypanosoma rangeli to Trypanosoma cruzi strains of high and low virulence.</title>
        <authorList>
            <person name="Bradwell K.R."/>
            <person name="Koparde V.N."/>
            <person name="Matveyev A.V."/>
            <person name="Serrano M.G."/>
            <person name="Alves J.M."/>
            <person name="Parikh H."/>
            <person name="Huang B."/>
            <person name="Lee V."/>
            <person name="Espinosa-Alvarez O."/>
            <person name="Ortiz P.A."/>
            <person name="Costa-Martins A.G."/>
            <person name="Teixeira M.M."/>
            <person name="Buck G.A."/>
        </authorList>
    </citation>
    <scope>NUCLEOTIDE SEQUENCE [LARGE SCALE GENOMIC DNA]</scope>
    <source>
        <strain evidence="14 15">025E</strain>
    </source>
</reference>
<dbReference type="EMBL" id="MKKU01000782">
    <property type="protein sequence ID" value="RNF02239.1"/>
    <property type="molecule type" value="Genomic_DNA"/>
</dbReference>
<dbReference type="GeneID" id="40322037"/>
<dbReference type="OrthoDB" id="19039at2759"/>
<dbReference type="Proteomes" id="UP000284403">
    <property type="component" value="Unassembled WGS sequence"/>
</dbReference>
<evidence type="ECO:0000256" key="4">
    <source>
        <dbReference type="ARBA" id="ARBA00022676"/>
    </source>
</evidence>
<feature type="transmembrane region" description="Helical" evidence="12">
    <location>
        <begin position="443"/>
        <end position="468"/>
    </location>
</feature>
<comment type="function">
    <text evidence="10">Mannosyltransferase that operates in the biosynthetic pathway of dolichol-linked oligosaccharides, the glycan precursors employed in protein asparagine (N)-glycosylation. The assembly of dolichol-linked oligosaccharides begins on the cytosolic side of the endoplasmic reticulum membrane and finishes in its lumen. The sequential addition of sugars to dolichol pyrophosphate produces dolichol-linked oligosaccharides containing fourteen sugars, including two GlcNAcs, nine mannoses and three glucoses. Once assembled, the oligosaccharide is transferred from the lipid to nascent proteins by oligosaccharyltransferases. In the lumen of the endoplasmic reticulum, adds the eighth mannose residue in an alpha-1,6 linkage onto Man(7)GlcNAc(2)-PP-dolichol to produce Man(8)GlcNAc(2)-PP-dolichol.</text>
</comment>
<dbReference type="InterPro" id="IPR005599">
    <property type="entry name" value="GPI_mannosylTrfase"/>
</dbReference>
<proteinExistence type="inferred from homology"/>
<feature type="chain" id="PRO_5018774923" description="Mannosyltransferase" evidence="13">
    <location>
        <begin position="20"/>
        <end position="707"/>
    </location>
</feature>
<evidence type="ECO:0000256" key="12">
    <source>
        <dbReference type="RuleBase" id="RU363075"/>
    </source>
</evidence>
<evidence type="ECO:0000256" key="5">
    <source>
        <dbReference type="ARBA" id="ARBA00022679"/>
    </source>
</evidence>
<feature type="transmembrane region" description="Helical" evidence="12">
    <location>
        <begin position="246"/>
        <end position="267"/>
    </location>
</feature>
<feature type="transmembrane region" description="Helical" evidence="12">
    <location>
        <begin position="164"/>
        <end position="184"/>
    </location>
</feature>
<evidence type="ECO:0000256" key="8">
    <source>
        <dbReference type="ARBA" id="ARBA00022989"/>
    </source>
</evidence>
<dbReference type="GO" id="GO:0006487">
    <property type="term" value="P:protein N-linked glycosylation"/>
    <property type="evidence" value="ECO:0007669"/>
    <property type="project" value="TreeGrafter"/>
</dbReference>
<gene>
    <name evidence="14" type="ORF">Tco025E_08426</name>
</gene>
<keyword evidence="5 14" id="KW-0808">Transferase</keyword>
<evidence type="ECO:0000313" key="14">
    <source>
        <dbReference type="EMBL" id="RNF02239.1"/>
    </source>
</evidence>
<evidence type="ECO:0000256" key="10">
    <source>
        <dbReference type="ARBA" id="ARBA00044721"/>
    </source>
</evidence>
<dbReference type="RefSeq" id="XP_029224615.1">
    <property type="nucleotide sequence ID" value="XM_029375275.1"/>
</dbReference>
<feature type="transmembrane region" description="Helical" evidence="12">
    <location>
        <begin position="214"/>
        <end position="239"/>
    </location>
</feature>
<feature type="transmembrane region" description="Helical" evidence="12">
    <location>
        <begin position="370"/>
        <end position="387"/>
    </location>
</feature>
<evidence type="ECO:0000256" key="2">
    <source>
        <dbReference type="ARBA" id="ARBA00004922"/>
    </source>
</evidence>
<accession>A0A3R7MGR9</accession>
<dbReference type="PANTHER" id="PTHR22760">
    <property type="entry name" value="GLYCOSYLTRANSFERASE"/>
    <property type="match status" value="1"/>
</dbReference>
<evidence type="ECO:0000256" key="11">
    <source>
        <dbReference type="ARBA" id="ARBA00048899"/>
    </source>
</evidence>
<organism evidence="14 15">
    <name type="scientific">Trypanosoma conorhini</name>
    <dbReference type="NCBI Taxonomy" id="83891"/>
    <lineage>
        <taxon>Eukaryota</taxon>
        <taxon>Discoba</taxon>
        <taxon>Euglenozoa</taxon>
        <taxon>Kinetoplastea</taxon>
        <taxon>Metakinetoplastina</taxon>
        <taxon>Trypanosomatida</taxon>
        <taxon>Trypanosomatidae</taxon>
        <taxon>Trypanosoma</taxon>
    </lineage>
</organism>
<evidence type="ECO:0000256" key="7">
    <source>
        <dbReference type="ARBA" id="ARBA00022824"/>
    </source>
</evidence>
<dbReference type="Pfam" id="PF03901">
    <property type="entry name" value="Glyco_transf_22"/>
    <property type="match status" value="1"/>
</dbReference>
<feature type="transmembrane region" description="Helical" evidence="12">
    <location>
        <begin position="62"/>
        <end position="79"/>
    </location>
</feature>
<feature type="transmembrane region" description="Helical" evidence="12">
    <location>
        <begin position="393"/>
        <end position="422"/>
    </location>
</feature>
<feature type="signal peptide" evidence="13">
    <location>
        <begin position="1"/>
        <end position="19"/>
    </location>
</feature>
<keyword evidence="8 12" id="KW-1133">Transmembrane helix</keyword>
<evidence type="ECO:0000256" key="9">
    <source>
        <dbReference type="ARBA" id="ARBA00023136"/>
    </source>
</evidence>
<feature type="transmembrane region" description="Helical" evidence="12">
    <location>
        <begin position="303"/>
        <end position="328"/>
    </location>
</feature>